<comment type="subcellular location">
    <subcellularLocation>
        <location evidence="1 5">Nucleus</location>
    </subcellularLocation>
</comment>
<dbReference type="PANTHER" id="PTHR11849">
    <property type="entry name" value="ETS"/>
    <property type="match status" value="1"/>
</dbReference>
<dbReference type="InterPro" id="IPR036388">
    <property type="entry name" value="WH-like_DNA-bd_sf"/>
</dbReference>
<dbReference type="Gene3D" id="1.20.120.1250">
    <property type="entry name" value="Sulfhydryl oxidase R596, ORFan domain"/>
    <property type="match status" value="2"/>
</dbReference>
<dbReference type="GO" id="GO:0030154">
    <property type="term" value="P:cell differentiation"/>
    <property type="evidence" value="ECO:0007669"/>
    <property type="project" value="TreeGrafter"/>
</dbReference>
<evidence type="ECO:0000256" key="3">
    <source>
        <dbReference type="ARBA" id="ARBA00023125"/>
    </source>
</evidence>
<dbReference type="InterPro" id="IPR000418">
    <property type="entry name" value="Ets_dom"/>
</dbReference>
<feature type="compositionally biased region" description="Basic and acidic residues" evidence="6">
    <location>
        <begin position="130"/>
        <end position="140"/>
    </location>
</feature>
<dbReference type="PANTHER" id="PTHR11849:SF282">
    <property type="entry name" value="ETV5-RELATED PROTEIN ETS96B"/>
    <property type="match status" value="1"/>
</dbReference>
<evidence type="ECO:0000313" key="8">
    <source>
        <dbReference type="EMBL" id="PBC34888.1"/>
    </source>
</evidence>
<organism evidence="8 9">
    <name type="scientific">Apis cerana cerana</name>
    <name type="common">Oriental honeybee</name>
    <dbReference type="NCBI Taxonomy" id="94128"/>
    <lineage>
        <taxon>Eukaryota</taxon>
        <taxon>Metazoa</taxon>
        <taxon>Ecdysozoa</taxon>
        <taxon>Arthropoda</taxon>
        <taxon>Hexapoda</taxon>
        <taxon>Insecta</taxon>
        <taxon>Pterygota</taxon>
        <taxon>Neoptera</taxon>
        <taxon>Endopterygota</taxon>
        <taxon>Hymenoptera</taxon>
        <taxon>Apocrita</taxon>
        <taxon>Aculeata</taxon>
        <taxon>Apoidea</taxon>
        <taxon>Anthophila</taxon>
        <taxon>Apidae</taxon>
        <taxon>Apis</taxon>
    </lineage>
</organism>
<evidence type="ECO:0000256" key="2">
    <source>
        <dbReference type="ARBA" id="ARBA00005562"/>
    </source>
</evidence>
<feature type="region of interest" description="Disordered" evidence="6">
    <location>
        <begin position="34"/>
        <end position="63"/>
    </location>
</feature>
<dbReference type="FunFam" id="1.10.10.10:FF:000121">
    <property type="entry name" value="ETS translocation variant 5"/>
    <property type="match status" value="1"/>
</dbReference>
<dbReference type="EMBL" id="KZ288185">
    <property type="protein sequence ID" value="PBC34888.1"/>
    <property type="molecule type" value="Genomic_DNA"/>
</dbReference>
<feature type="region of interest" description="Disordered" evidence="6">
    <location>
        <begin position="102"/>
        <end position="197"/>
    </location>
</feature>
<dbReference type="SMART" id="SM00413">
    <property type="entry name" value="ETS"/>
    <property type="match status" value="1"/>
</dbReference>
<dbReference type="AlphaFoldDB" id="A0A2A3ET30"/>
<feature type="region of interest" description="Disordered" evidence="6">
    <location>
        <begin position="414"/>
        <end position="439"/>
    </location>
</feature>
<feature type="compositionally biased region" description="Polar residues" evidence="6">
    <location>
        <begin position="145"/>
        <end position="169"/>
    </location>
</feature>
<dbReference type="SUPFAM" id="SSF46785">
    <property type="entry name" value="Winged helix' DNA-binding domain"/>
    <property type="match status" value="1"/>
</dbReference>
<dbReference type="PROSITE" id="PS00346">
    <property type="entry name" value="ETS_DOMAIN_2"/>
    <property type="match status" value="1"/>
</dbReference>
<feature type="compositionally biased region" description="Polar residues" evidence="6">
    <location>
        <begin position="1"/>
        <end position="13"/>
    </location>
</feature>
<name>A0A2A3ET30_APICC</name>
<dbReference type="PROSITE" id="PS00345">
    <property type="entry name" value="ETS_DOMAIN_1"/>
    <property type="match status" value="1"/>
</dbReference>
<evidence type="ECO:0000256" key="4">
    <source>
        <dbReference type="ARBA" id="ARBA00023242"/>
    </source>
</evidence>
<dbReference type="PROSITE" id="PS50061">
    <property type="entry name" value="ETS_DOMAIN_3"/>
    <property type="match status" value="1"/>
</dbReference>
<keyword evidence="9" id="KW-1185">Reference proteome</keyword>
<keyword evidence="3 5" id="KW-0238">DNA-binding</keyword>
<evidence type="ECO:0000256" key="1">
    <source>
        <dbReference type="ARBA" id="ARBA00004123"/>
    </source>
</evidence>
<reference evidence="8 9" key="1">
    <citation type="submission" date="2014-07" db="EMBL/GenBank/DDBJ databases">
        <title>Genomic and transcriptomic analysis on Apis cerana provide comprehensive insights into honey bee biology.</title>
        <authorList>
            <person name="Diao Q."/>
            <person name="Sun L."/>
            <person name="Zheng H."/>
            <person name="Zheng H."/>
            <person name="Xu S."/>
            <person name="Wang S."/>
            <person name="Zeng Z."/>
            <person name="Hu F."/>
            <person name="Su S."/>
            <person name="Wu J."/>
        </authorList>
    </citation>
    <scope>NUCLEOTIDE SEQUENCE [LARGE SCALE GENOMIC DNA]</scope>
    <source>
        <tissue evidence="8">Pupae without intestine</tissue>
    </source>
</reference>
<dbReference type="STRING" id="94128.A0A2A3ET30"/>
<comment type="similarity">
    <text evidence="2 5">Belongs to the ETS family.</text>
</comment>
<feature type="compositionally biased region" description="Polar residues" evidence="6">
    <location>
        <begin position="109"/>
        <end position="128"/>
    </location>
</feature>
<dbReference type="Pfam" id="PF00178">
    <property type="entry name" value="Ets"/>
    <property type="match status" value="1"/>
</dbReference>
<evidence type="ECO:0000313" key="9">
    <source>
        <dbReference type="Proteomes" id="UP000242457"/>
    </source>
</evidence>
<dbReference type="OrthoDB" id="8188991at2759"/>
<sequence>MNQDQEVPATTTDLARLPSEEFNRLNEPLQTVATGYCPTSYPVTQSNTEEKLHPGSSCETEDSEQYVPEFHRMSNVKQESANCRRINDSNYSQYQSQSTTFLDLDPENRNNCFGNSKMNSRTSESTKNVAVKEEPADRGYGEPITVTNIPTSTAQDTRNGNSMVYQPQYGNARGSPSPSRPASTSSPLPNGNRRFRLRVKLSSRDKRIGARSRNPSWERQSGVSPWSEMSVGYQQQRRGSLQLWQFLVTLLDDPANAPCIAWTGRGMEFKLIEPEEVARRWGVQKNRPAMNYDKLSRSLRYYYEKGIMQKVAGERYVYKFVCDPEALFNMAYGSAGSSGLPSEVQNVLAMYSNTAAVYGPSSLHHLHQYLGGNEGFKAPSNRYHSHYSHEYNSTHHHPPSSYAETFLNYGRLSSHDAPTESRIPYPAQETSEDATTTSSKIEQTSYACLGVAMGRSKSTEPEESVMGFKDKQKALDTLKALDGRDISYQYHVIASFVSRAKRTLQITRDEEKLANIREALKVFEDWLANYKENNRSKENLAYLPIETIKGFKSLAKKYDVLEEEFYNAYKKEKGDYKGLRSVKIPSGETTWDIERNRNLKKIIDKIKQDHVQWFETDVGDFRGLPTKEHVQCIMLGYSPEPSKLKKLVAQVEEKFGSENNEDMEIDEDVKGKAKKRKHDNKEKALQTIKAERVISCTKDEQKLKNIKEAIEVFDNWITDFKPLADKYKIEDNGFLKAYEEVDGDYKKLRNVQVPDSSITWDIERNKNLQNVVDHVKEQKKWFETDGELEGLPTEGHIRCIMWAYSHDAGKLKKLLPTLAEKLKS</sequence>
<feature type="compositionally biased region" description="Low complexity" evidence="6">
    <location>
        <begin position="175"/>
        <end position="189"/>
    </location>
</feature>
<proteinExistence type="inferred from homology"/>
<dbReference type="GO" id="GO:0000981">
    <property type="term" value="F:DNA-binding transcription factor activity, RNA polymerase II-specific"/>
    <property type="evidence" value="ECO:0007669"/>
    <property type="project" value="TreeGrafter"/>
</dbReference>
<evidence type="ECO:0000259" key="7">
    <source>
        <dbReference type="PROSITE" id="PS50061"/>
    </source>
</evidence>
<evidence type="ECO:0000256" key="6">
    <source>
        <dbReference type="SAM" id="MobiDB-lite"/>
    </source>
</evidence>
<dbReference type="InterPro" id="IPR036390">
    <property type="entry name" value="WH_DNA-bd_sf"/>
</dbReference>
<dbReference type="Proteomes" id="UP000242457">
    <property type="component" value="Unassembled WGS sequence"/>
</dbReference>
<gene>
    <name evidence="8" type="ORF">APICC_03138</name>
</gene>
<dbReference type="InterPro" id="IPR046328">
    <property type="entry name" value="ETS_fam"/>
</dbReference>
<dbReference type="PRINTS" id="PR00454">
    <property type="entry name" value="ETSDOMAIN"/>
</dbReference>
<feature type="region of interest" description="Disordered" evidence="6">
    <location>
        <begin position="1"/>
        <end position="21"/>
    </location>
</feature>
<dbReference type="Gene3D" id="1.10.10.10">
    <property type="entry name" value="Winged helix-like DNA-binding domain superfamily/Winged helix DNA-binding domain"/>
    <property type="match status" value="1"/>
</dbReference>
<dbReference type="GO" id="GO:0043565">
    <property type="term" value="F:sequence-specific DNA binding"/>
    <property type="evidence" value="ECO:0007669"/>
    <property type="project" value="InterPro"/>
</dbReference>
<protein>
    <submittedName>
        <fullName evidence="8">ETS translocation variant</fullName>
    </submittedName>
</protein>
<accession>A0A2A3ET30</accession>
<evidence type="ECO:0000256" key="5">
    <source>
        <dbReference type="RuleBase" id="RU004019"/>
    </source>
</evidence>
<feature type="domain" description="ETS" evidence="7">
    <location>
        <begin position="241"/>
        <end position="321"/>
    </location>
</feature>
<dbReference type="GO" id="GO:0005634">
    <property type="term" value="C:nucleus"/>
    <property type="evidence" value="ECO:0007669"/>
    <property type="project" value="UniProtKB-SubCell"/>
</dbReference>
<keyword evidence="4 5" id="KW-0539">Nucleus</keyword>